<feature type="compositionally biased region" description="Low complexity" evidence="1">
    <location>
        <begin position="199"/>
        <end position="213"/>
    </location>
</feature>
<reference evidence="4" key="1">
    <citation type="submission" date="2017-02" db="UniProtKB">
        <authorList>
            <consortium name="WormBaseParasite"/>
        </authorList>
    </citation>
    <scope>IDENTIFICATION</scope>
</reference>
<sequence length="280" mass="31442">MTWAAKFLQISDQISDGRLLMLQKVHAIVKIIGKEGSWKSQKAREKCVQRQKSVERQQFLQASQVRRSDERRSRGISLRDEYSSCIADTVGATSNDLLASSDAPSQLNRVDTSVNRDNSPRLDLKTMWHPMLKSTGKLQEIENPRTYLNEVLAKHQRRTAKYHAKRNSILSKSSALHSESVQQHSTATVSDASELPSVSHANSASAQQHSNSNIEVSEPATLYSESIQYRAEPVIQHSERVTHNSVTMPHFPQSVASHSKSVSYNPESNLHDLDSMPHYS</sequence>
<organism evidence="4">
    <name type="scientific">Thelazia callipaeda</name>
    <name type="common">Oriental eyeworm</name>
    <name type="synonym">Parasitic nematode</name>
    <dbReference type="NCBI Taxonomy" id="103827"/>
    <lineage>
        <taxon>Eukaryota</taxon>
        <taxon>Metazoa</taxon>
        <taxon>Ecdysozoa</taxon>
        <taxon>Nematoda</taxon>
        <taxon>Chromadorea</taxon>
        <taxon>Rhabditida</taxon>
        <taxon>Spirurina</taxon>
        <taxon>Spiruromorpha</taxon>
        <taxon>Thelazioidea</taxon>
        <taxon>Thelaziidae</taxon>
        <taxon>Thelazia</taxon>
    </lineage>
</organism>
<name>A0A0N5CTM2_THECL</name>
<evidence type="ECO:0000313" key="3">
    <source>
        <dbReference type="Proteomes" id="UP000276776"/>
    </source>
</evidence>
<evidence type="ECO:0000313" key="4">
    <source>
        <dbReference type="WBParaSite" id="TCLT_0000358301-mRNA-1"/>
    </source>
</evidence>
<protein>
    <submittedName>
        <fullName evidence="4">CACTA en-spm transposon protein</fullName>
    </submittedName>
</protein>
<dbReference type="AlphaFoldDB" id="A0A0N5CTM2"/>
<proteinExistence type="predicted"/>
<evidence type="ECO:0000313" key="2">
    <source>
        <dbReference type="EMBL" id="VDN00152.1"/>
    </source>
</evidence>
<evidence type="ECO:0000256" key="1">
    <source>
        <dbReference type="SAM" id="MobiDB-lite"/>
    </source>
</evidence>
<keyword evidence="3" id="KW-1185">Reference proteome</keyword>
<dbReference type="Proteomes" id="UP000276776">
    <property type="component" value="Unassembled WGS sequence"/>
</dbReference>
<feature type="compositionally biased region" description="Polar residues" evidence="1">
    <location>
        <begin position="254"/>
        <end position="268"/>
    </location>
</feature>
<accession>A0A0N5CTM2</accession>
<dbReference type="WBParaSite" id="TCLT_0000358301-mRNA-1">
    <property type="protein sequence ID" value="TCLT_0000358301-mRNA-1"/>
    <property type="gene ID" value="TCLT_0000358301"/>
</dbReference>
<feature type="compositionally biased region" description="Basic and acidic residues" evidence="1">
    <location>
        <begin position="269"/>
        <end position="280"/>
    </location>
</feature>
<reference evidence="2 3" key="2">
    <citation type="submission" date="2018-11" db="EMBL/GenBank/DDBJ databases">
        <authorList>
            <consortium name="Pathogen Informatics"/>
        </authorList>
    </citation>
    <scope>NUCLEOTIDE SEQUENCE [LARGE SCALE GENOMIC DNA]</scope>
</reference>
<feature type="region of interest" description="Disordered" evidence="1">
    <location>
        <begin position="249"/>
        <end position="280"/>
    </location>
</feature>
<feature type="compositionally biased region" description="Polar residues" evidence="1">
    <location>
        <begin position="173"/>
        <end position="191"/>
    </location>
</feature>
<gene>
    <name evidence="2" type="ORF">TCLT_LOCUS3573</name>
</gene>
<feature type="region of interest" description="Disordered" evidence="1">
    <location>
        <begin position="173"/>
        <end position="216"/>
    </location>
</feature>
<dbReference type="EMBL" id="UYYF01001830">
    <property type="protein sequence ID" value="VDN00152.1"/>
    <property type="molecule type" value="Genomic_DNA"/>
</dbReference>